<name>A0ABU8XJA9_9BURK</name>
<proteinExistence type="predicted"/>
<evidence type="ECO:0000313" key="2">
    <source>
        <dbReference type="Proteomes" id="UP001367030"/>
    </source>
</evidence>
<evidence type="ECO:0000313" key="1">
    <source>
        <dbReference type="EMBL" id="MEJ8859960.1"/>
    </source>
</evidence>
<keyword evidence="2" id="KW-1185">Reference proteome</keyword>
<dbReference type="Proteomes" id="UP001367030">
    <property type="component" value="Unassembled WGS sequence"/>
</dbReference>
<protein>
    <submittedName>
        <fullName evidence="1">Uncharacterized protein</fullName>
    </submittedName>
</protein>
<dbReference type="EMBL" id="JBBKZS010000046">
    <property type="protein sequence ID" value="MEJ8859960.1"/>
    <property type="molecule type" value="Genomic_DNA"/>
</dbReference>
<organism evidence="1 2">
    <name type="scientific">Variovorax robiniae</name>
    <dbReference type="NCBI Taxonomy" id="1836199"/>
    <lineage>
        <taxon>Bacteria</taxon>
        <taxon>Pseudomonadati</taxon>
        <taxon>Pseudomonadota</taxon>
        <taxon>Betaproteobacteria</taxon>
        <taxon>Burkholderiales</taxon>
        <taxon>Comamonadaceae</taxon>
        <taxon>Variovorax</taxon>
    </lineage>
</organism>
<sequence>MNPQTQAGRAPPVKVEAQPLSRFEGHCLCQRTRECESLLQLAVLGVIEAIERHSPDQDLAAIAHHLGEAEQHVEAARRLAARWNK</sequence>
<reference evidence="1 2" key="1">
    <citation type="submission" date="2024-03" db="EMBL/GenBank/DDBJ databases">
        <title>Novel species of the genus Variovorax.</title>
        <authorList>
            <person name="Liu Q."/>
            <person name="Xin Y.-H."/>
        </authorList>
    </citation>
    <scope>NUCLEOTIDE SEQUENCE [LARGE SCALE GENOMIC DNA]</scope>
    <source>
        <strain evidence="1 2">KACC 18901</strain>
    </source>
</reference>
<accession>A0ABU8XJA9</accession>
<comment type="caution">
    <text evidence="1">The sequence shown here is derived from an EMBL/GenBank/DDBJ whole genome shotgun (WGS) entry which is preliminary data.</text>
</comment>
<dbReference type="RefSeq" id="WP_340339992.1">
    <property type="nucleotide sequence ID" value="NZ_JBBKZS010000046.1"/>
</dbReference>
<gene>
    <name evidence="1" type="ORF">WKW79_35805</name>
</gene>